<protein>
    <submittedName>
        <fullName evidence="1">Uncharacterized protein</fullName>
    </submittedName>
</protein>
<dbReference type="EMBL" id="JABBYC010000129">
    <property type="protein sequence ID" value="MBL0888951.1"/>
    <property type="molecule type" value="Genomic_DNA"/>
</dbReference>
<accession>A0ABS1LRN4</accession>
<evidence type="ECO:0000313" key="1">
    <source>
        <dbReference type="EMBL" id="MBL0888951.1"/>
    </source>
</evidence>
<reference evidence="1 2" key="1">
    <citation type="journal article" date="2021" name="Arch. Microbiol.">
        <title>Myceligenerans indicum sp. nov., an actinobacterium isolated from mangrove sediment of Sundarbans, India.</title>
        <authorList>
            <person name="Asha K."/>
            <person name="Bhadury P."/>
        </authorList>
    </citation>
    <scope>NUCLEOTIDE SEQUENCE [LARGE SCALE GENOMIC DNA]</scope>
    <source>
        <strain evidence="1 2">I2</strain>
    </source>
</reference>
<dbReference type="RefSeq" id="WP_201851610.1">
    <property type="nucleotide sequence ID" value="NZ_JABBYC010000129.1"/>
</dbReference>
<sequence>MREQFVDVLQAMGDASFAEAAAQGSNDELVYDILDFFDDCGVLDNPEGMVGHFLYIDEVKLVRRLAALVEEVVANSSLESWKALSPFSSDLAARLVDRT</sequence>
<organism evidence="1 2">
    <name type="scientific">Myceligenerans indicum</name>
    <dbReference type="NCBI Taxonomy" id="2593663"/>
    <lineage>
        <taxon>Bacteria</taxon>
        <taxon>Bacillati</taxon>
        <taxon>Actinomycetota</taxon>
        <taxon>Actinomycetes</taxon>
        <taxon>Micrococcales</taxon>
        <taxon>Promicromonosporaceae</taxon>
        <taxon>Myceligenerans</taxon>
    </lineage>
</organism>
<keyword evidence="2" id="KW-1185">Reference proteome</keyword>
<dbReference type="Proteomes" id="UP000675409">
    <property type="component" value="Unassembled WGS sequence"/>
</dbReference>
<evidence type="ECO:0000313" key="2">
    <source>
        <dbReference type="Proteomes" id="UP000675409"/>
    </source>
</evidence>
<comment type="caution">
    <text evidence="1">The sequence shown here is derived from an EMBL/GenBank/DDBJ whole genome shotgun (WGS) entry which is preliminary data.</text>
</comment>
<proteinExistence type="predicted"/>
<name>A0ABS1LRN4_9MICO</name>
<gene>
    <name evidence="1" type="ORF">HGK34_22230</name>
</gene>